<evidence type="ECO:0000256" key="3">
    <source>
        <dbReference type="SAM" id="MobiDB-lite"/>
    </source>
</evidence>
<comment type="caution">
    <text evidence="5">The sequence shown here is derived from an EMBL/GenBank/DDBJ whole genome shotgun (WGS) entry which is preliminary data.</text>
</comment>
<proteinExistence type="predicted"/>
<dbReference type="PROSITE" id="PS50158">
    <property type="entry name" value="ZF_CCHC"/>
    <property type="match status" value="2"/>
</dbReference>
<feature type="region of interest" description="Disordered" evidence="3">
    <location>
        <begin position="1"/>
        <end position="151"/>
    </location>
</feature>
<dbReference type="SMART" id="SM00343">
    <property type="entry name" value="ZnF_C2HC"/>
    <property type="match status" value="4"/>
</dbReference>
<evidence type="ECO:0000256" key="1">
    <source>
        <dbReference type="ARBA" id="ARBA00022664"/>
    </source>
</evidence>
<dbReference type="GO" id="GO:0008270">
    <property type="term" value="F:zinc ion binding"/>
    <property type="evidence" value="ECO:0007669"/>
    <property type="project" value="UniProtKB-KW"/>
</dbReference>
<dbReference type="STRING" id="71717.A0A4Y7TSN6"/>
<evidence type="ECO:0000313" key="6">
    <source>
        <dbReference type="Proteomes" id="UP000298030"/>
    </source>
</evidence>
<feature type="compositionally biased region" description="Basic residues" evidence="3">
    <location>
        <begin position="68"/>
        <end position="81"/>
    </location>
</feature>
<keyword evidence="2" id="KW-0863">Zinc-finger</keyword>
<dbReference type="PANTHER" id="PTHR46242">
    <property type="entry name" value="ZINC FINGER CCHC DOMAIN-CONTAINING PROTEIN 9 ZCCHC9"/>
    <property type="match status" value="1"/>
</dbReference>
<dbReference type="Pfam" id="PF00098">
    <property type="entry name" value="zf-CCHC"/>
    <property type="match status" value="1"/>
</dbReference>
<dbReference type="EMBL" id="QPFP01000004">
    <property type="protein sequence ID" value="TEB37207.1"/>
    <property type="molecule type" value="Genomic_DNA"/>
</dbReference>
<dbReference type="AlphaFoldDB" id="A0A4Y7TSN6"/>
<dbReference type="InterPro" id="IPR001878">
    <property type="entry name" value="Znf_CCHC"/>
</dbReference>
<dbReference type="GO" id="GO:0003676">
    <property type="term" value="F:nucleic acid binding"/>
    <property type="evidence" value="ECO:0007669"/>
    <property type="project" value="InterPro"/>
</dbReference>
<dbReference type="GO" id="GO:0005730">
    <property type="term" value="C:nucleolus"/>
    <property type="evidence" value="ECO:0007669"/>
    <property type="project" value="TreeGrafter"/>
</dbReference>
<dbReference type="PANTHER" id="PTHR46242:SF1">
    <property type="entry name" value="ZINC FINGER CCHC DOMAIN-CONTAINING PROTEIN 9"/>
    <property type="match status" value="1"/>
</dbReference>
<reference evidence="5 6" key="1">
    <citation type="journal article" date="2019" name="Nat. Ecol. Evol.">
        <title>Megaphylogeny resolves global patterns of mushroom evolution.</title>
        <authorList>
            <person name="Varga T."/>
            <person name="Krizsan K."/>
            <person name="Foldi C."/>
            <person name="Dima B."/>
            <person name="Sanchez-Garcia M."/>
            <person name="Sanchez-Ramirez S."/>
            <person name="Szollosi G.J."/>
            <person name="Szarkandi J.G."/>
            <person name="Papp V."/>
            <person name="Albert L."/>
            <person name="Andreopoulos W."/>
            <person name="Angelini C."/>
            <person name="Antonin V."/>
            <person name="Barry K.W."/>
            <person name="Bougher N.L."/>
            <person name="Buchanan P."/>
            <person name="Buyck B."/>
            <person name="Bense V."/>
            <person name="Catcheside P."/>
            <person name="Chovatia M."/>
            <person name="Cooper J."/>
            <person name="Damon W."/>
            <person name="Desjardin D."/>
            <person name="Finy P."/>
            <person name="Geml J."/>
            <person name="Haridas S."/>
            <person name="Hughes K."/>
            <person name="Justo A."/>
            <person name="Karasinski D."/>
            <person name="Kautmanova I."/>
            <person name="Kiss B."/>
            <person name="Kocsube S."/>
            <person name="Kotiranta H."/>
            <person name="LaButti K.M."/>
            <person name="Lechner B.E."/>
            <person name="Liimatainen K."/>
            <person name="Lipzen A."/>
            <person name="Lukacs Z."/>
            <person name="Mihaltcheva S."/>
            <person name="Morgado L.N."/>
            <person name="Niskanen T."/>
            <person name="Noordeloos M.E."/>
            <person name="Ohm R.A."/>
            <person name="Ortiz-Santana B."/>
            <person name="Ovrebo C."/>
            <person name="Racz N."/>
            <person name="Riley R."/>
            <person name="Savchenko A."/>
            <person name="Shiryaev A."/>
            <person name="Soop K."/>
            <person name="Spirin V."/>
            <person name="Szebenyi C."/>
            <person name="Tomsovsky M."/>
            <person name="Tulloss R.E."/>
            <person name="Uehling J."/>
            <person name="Grigoriev I.V."/>
            <person name="Vagvolgyi C."/>
            <person name="Papp T."/>
            <person name="Martin F.M."/>
            <person name="Miettinen O."/>
            <person name="Hibbett D.S."/>
            <person name="Nagy L.G."/>
        </authorList>
    </citation>
    <scope>NUCLEOTIDE SEQUENCE [LARGE SCALE GENOMIC DNA]</scope>
    <source>
        <strain evidence="5 6">FP101781</strain>
    </source>
</reference>
<dbReference type="Proteomes" id="UP000298030">
    <property type="component" value="Unassembled WGS sequence"/>
</dbReference>
<evidence type="ECO:0000256" key="2">
    <source>
        <dbReference type="PROSITE-ProRule" id="PRU00047"/>
    </source>
</evidence>
<keyword evidence="6" id="KW-1185">Reference proteome</keyword>
<evidence type="ECO:0000313" key="5">
    <source>
        <dbReference type="EMBL" id="TEB37207.1"/>
    </source>
</evidence>
<keyword evidence="2" id="KW-0862">Zinc</keyword>
<accession>A0A4Y7TSN6</accession>
<name>A0A4Y7TSN6_COPMI</name>
<dbReference type="OrthoDB" id="3863715at2759"/>
<feature type="domain" description="CCHC-type" evidence="4">
    <location>
        <begin position="166"/>
        <end position="181"/>
    </location>
</feature>
<dbReference type="SUPFAM" id="SSF57756">
    <property type="entry name" value="Retrovirus zinc finger-like domains"/>
    <property type="match status" value="2"/>
</dbReference>
<evidence type="ECO:0000259" key="4">
    <source>
        <dbReference type="PROSITE" id="PS50158"/>
    </source>
</evidence>
<sequence length="342" mass="36431">MTRYTNLGKKRTYVEAGFDHDESSTSHVPGRQASPSKSPSKSATSSAAPANEVASGSQTPGDPTAPQPRKHRRRHRSKKGKGLPPPVKKEKAAAAPTSEEDFGQGEGGEAGASERTSSGESRRKKIRGLRQPKDGSPRTTPPGPRLKKGEIRRLKRISEKDADTTCFACREKGHAARDCPKASEIAGPENGPASMTGICYRCGSQKHTLSKCKTLADPENPLPFASCFVCSGKGHLAGSCPQNQNNGVYPNGGSCKICGDTTHLAKECTVRKNEMVVKAAVGTGFGAGADEDDFMVLKRRTTEVERQEHVEERRMQVLGASENAPARIGGQAGVPAKKVVVF</sequence>
<organism evidence="5 6">
    <name type="scientific">Coprinellus micaceus</name>
    <name type="common">Glistening ink-cap mushroom</name>
    <name type="synonym">Coprinus micaceus</name>
    <dbReference type="NCBI Taxonomy" id="71717"/>
    <lineage>
        <taxon>Eukaryota</taxon>
        <taxon>Fungi</taxon>
        <taxon>Dikarya</taxon>
        <taxon>Basidiomycota</taxon>
        <taxon>Agaricomycotina</taxon>
        <taxon>Agaricomycetes</taxon>
        <taxon>Agaricomycetidae</taxon>
        <taxon>Agaricales</taxon>
        <taxon>Agaricineae</taxon>
        <taxon>Psathyrellaceae</taxon>
        <taxon>Coprinellus</taxon>
    </lineage>
</organism>
<feature type="compositionally biased region" description="Low complexity" evidence="3">
    <location>
        <begin position="33"/>
        <end position="50"/>
    </location>
</feature>
<dbReference type="InterPro" id="IPR042246">
    <property type="entry name" value="ZCCHC9"/>
</dbReference>
<gene>
    <name evidence="5" type="ORF">FA13DRAFT_1726299</name>
</gene>
<dbReference type="GO" id="GO:0006397">
    <property type="term" value="P:mRNA processing"/>
    <property type="evidence" value="ECO:0007669"/>
    <property type="project" value="UniProtKB-KW"/>
</dbReference>
<dbReference type="Gene3D" id="4.10.60.10">
    <property type="entry name" value="Zinc finger, CCHC-type"/>
    <property type="match status" value="2"/>
</dbReference>
<protein>
    <recommendedName>
        <fullName evidence="4">CCHC-type domain-containing protein</fullName>
    </recommendedName>
</protein>
<keyword evidence="1" id="KW-0507">mRNA processing</keyword>
<dbReference type="InterPro" id="IPR036875">
    <property type="entry name" value="Znf_CCHC_sf"/>
</dbReference>
<feature type="domain" description="CCHC-type" evidence="4">
    <location>
        <begin position="227"/>
        <end position="242"/>
    </location>
</feature>
<keyword evidence="2" id="KW-0479">Metal-binding</keyword>